<gene>
    <name evidence="2" type="ORF">C7I55_24290</name>
</gene>
<proteinExistence type="predicted"/>
<comment type="caution">
    <text evidence="2">The sequence shown here is derived from an EMBL/GenBank/DDBJ whole genome shotgun (WGS) entry which is preliminary data.</text>
</comment>
<dbReference type="Proteomes" id="UP000241167">
    <property type="component" value="Unassembled WGS sequence"/>
</dbReference>
<dbReference type="SUPFAM" id="SSF81606">
    <property type="entry name" value="PP2C-like"/>
    <property type="match status" value="1"/>
</dbReference>
<dbReference type="SMART" id="SM00331">
    <property type="entry name" value="PP2C_SIG"/>
    <property type="match status" value="1"/>
</dbReference>
<evidence type="ECO:0000313" key="2">
    <source>
        <dbReference type="EMBL" id="PSJ36835.1"/>
    </source>
</evidence>
<dbReference type="AlphaFoldDB" id="A0A2P7QFX5"/>
<dbReference type="Gene3D" id="3.60.40.10">
    <property type="entry name" value="PPM-type phosphatase domain"/>
    <property type="match status" value="1"/>
</dbReference>
<dbReference type="InterPro" id="IPR001932">
    <property type="entry name" value="PPM-type_phosphatase-like_dom"/>
</dbReference>
<organism evidence="2 3">
    <name type="scientific">Allosphingosinicella deserti</name>
    <dbReference type="NCBI Taxonomy" id="2116704"/>
    <lineage>
        <taxon>Bacteria</taxon>
        <taxon>Pseudomonadati</taxon>
        <taxon>Pseudomonadota</taxon>
        <taxon>Alphaproteobacteria</taxon>
        <taxon>Sphingomonadales</taxon>
        <taxon>Sphingomonadaceae</taxon>
        <taxon>Allosphingosinicella</taxon>
    </lineage>
</organism>
<reference evidence="2 3" key="1">
    <citation type="submission" date="2018-03" db="EMBL/GenBank/DDBJ databases">
        <title>The draft genome of Sphingosinicella sp. GL-C-18.</title>
        <authorList>
            <person name="Liu L."/>
            <person name="Li L."/>
            <person name="Liang L."/>
            <person name="Zhang X."/>
            <person name="Wang T."/>
        </authorList>
    </citation>
    <scope>NUCLEOTIDE SEQUENCE [LARGE SCALE GENOMIC DNA]</scope>
    <source>
        <strain evidence="2 3">GL-C-18</strain>
    </source>
</reference>
<dbReference type="InterPro" id="IPR036457">
    <property type="entry name" value="PPM-type-like_dom_sf"/>
</dbReference>
<evidence type="ECO:0000313" key="3">
    <source>
        <dbReference type="Proteomes" id="UP000241167"/>
    </source>
</evidence>
<dbReference type="GO" id="GO:0004722">
    <property type="term" value="F:protein serine/threonine phosphatase activity"/>
    <property type="evidence" value="ECO:0007669"/>
    <property type="project" value="InterPro"/>
</dbReference>
<dbReference type="RefSeq" id="WP_106515648.1">
    <property type="nucleotide sequence ID" value="NZ_PXYI01000011.1"/>
</dbReference>
<dbReference type="CDD" id="cd00143">
    <property type="entry name" value="PP2Cc"/>
    <property type="match status" value="1"/>
</dbReference>
<keyword evidence="3" id="KW-1185">Reference proteome</keyword>
<name>A0A2P7QFX5_9SPHN</name>
<dbReference type="PANTHER" id="PTHR47992">
    <property type="entry name" value="PROTEIN PHOSPHATASE"/>
    <property type="match status" value="1"/>
</dbReference>
<sequence>MMRQLRIDSVGATHAGRVRTNNEDSFCLWQDRSLWAVADGMGGHDNGEWASARIIDMLEGVSLPSDFDAACAVIANSIHRANAEIHEEAERRSIQMGSTVVALHLCNDRFGLFWVGDSRGYVLRDGRLHQLTRDHSQVQDMVDRGLIRAEDAAMHPMSHVLARAIGVQPGVEVDAVADLAEPGDIFLLCSDGLTSRVSDAEIAAALDSCSRPEALDHLITLTLERGAPDNVTAILIGVNESTMLSLVGSAGSLHR</sequence>
<dbReference type="PROSITE" id="PS51746">
    <property type="entry name" value="PPM_2"/>
    <property type="match status" value="1"/>
</dbReference>
<dbReference type="InterPro" id="IPR015655">
    <property type="entry name" value="PP2C"/>
</dbReference>
<evidence type="ECO:0000259" key="1">
    <source>
        <dbReference type="PROSITE" id="PS51746"/>
    </source>
</evidence>
<protein>
    <submittedName>
        <fullName evidence="2">Serine/threonine protein phosphatase</fullName>
    </submittedName>
</protein>
<dbReference type="SMART" id="SM00332">
    <property type="entry name" value="PP2Cc"/>
    <property type="match status" value="1"/>
</dbReference>
<dbReference type="EMBL" id="PXYI01000011">
    <property type="protein sequence ID" value="PSJ36835.1"/>
    <property type="molecule type" value="Genomic_DNA"/>
</dbReference>
<dbReference type="Pfam" id="PF13672">
    <property type="entry name" value="PP2C_2"/>
    <property type="match status" value="1"/>
</dbReference>
<accession>A0A2P7QFX5</accession>
<feature type="domain" description="PPM-type phosphatase" evidence="1">
    <location>
        <begin position="9"/>
        <end position="238"/>
    </location>
</feature>
<dbReference type="OrthoDB" id="9801841at2"/>